<feature type="compositionally biased region" description="Basic residues" evidence="1">
    <location>
        <begin position="368"/>
        <end position="377"/>
    </location>
</feature>
<dbReference type="OrthoDB" id="4185910at2759"/>
<dbReference type="AlphaFoldDB" id="A0A1Q5TB75"/>
<accession>A0A1Q5TB75</accession>
<evidence type="ECO:0000256" key="1">
    <source>
        <dbReference type="SAM" id="MobiDB-lite"/>
    </source>
</evidence>
<feature type="compositionally biased region" description="Basic residues" evidence="1">
    <location>
        <begin position="327"/>
        <end position="340"/>
    </location>
</feature>
<protein>
    <submittedName>
        <fullName evidence="2">Uncharacterized protein</fullName>
    </submittedName>
</protein>
<sequence>MFHQTPYSLSYSQVQPQPRFCIFRPGGRLAPLIPADELPSWLHIGNFGPDLTAALQPVSLSFIPREGEYDVICHHCSSSVDSLHQSTSERNSDSQSPQSATSQTRSCPGTFFTQAIDCDVQAVVQPIGITGQAPVQAAVQNPYLGIYMLQMPAISSNVMPSVMRTPAAMEKARDIASTCSHIGSDLFEKTFAQGEHPTSGSDADSERSVLGTEKTAMPASAERVDSPDPRVDHISSPNSRTGFDAAAEIASRIQESALRDDSHDTRTVLEASIASTRSLTAAVLRLGQLMEEGKIRRPSNFDLGRLHRTGFKEDSETRPRAPSVHVPSKRVRVRHRRRRADKSAKSKPDAPKVSEEPKPEQENSATKRRERRQKLNRGKKDTGSPSRFAHMTAMQNGHELPHR</sequence>
<evidence type="ECO:0000313" key="2">
    <source>
        <dbReference type="EMBL" id="OKO97463.1"/>
    </source>
</evidence>
<evidence type="ECO:0000313" key="3">
    <source>
        <dbReference type="Proteomes" id="UP000186955"/>
    </source>
</evidence>
<dbReference type="Proteomes" id="UP000186955">
    <property type="component" value="Unassembled WGS sequence"/>
</dbReference>
<organism evidence="2 3">
    <name type="scientific">Penicillium subrubescens</name>
    <dbReference type="NCBI Taxonomy" id="1316194"/>
    <lineage>
        <taxon>Eukaryota</taxon>
        <taxon>Fungi</taxon>
        <taxon>Dikarya</taxon>
        <taxon>Ascomycota</taxon>
        <taxon>Pezizomycotina</taxon>
        <taxon>Eurotiomycetes</taxon>
        <taxon>Eurotiomycetidae</taxon>
        <taxon>Eurotiales</taxon>
        <taxon>Aspergillaceae</taxon>
        <taxon>Penicillium</taxon>
    </lineage>
</organism>
<feature type="compositionally biased region" description="Basic and acidic residues" evidence="1">
    <location>
        <begin position="222"/>
        <end position="233"/>
    </location>
</feature>
<reference evidence="2 3" key="1">
    <citation type="submission" date="2016-10" db="EMBL/GenBank/DDBJ databases">
        <title>Genome sequence of the ascomycete fungus Penicillium subrubescens.</title>
        <authorList>
            <person name="De Vries R.P."/>
            <person name="Peng M."/>
            <person name="Dilokpimol A."/>
            <person name="Hilden K."/>
            <person name="Makela M.R."/>
            <person name="Grigoriev I."/>
            <person name="Riley R."/>
            <person name="Granchi Z."/>
        </authorList>
    </citation>
    <scope>NUCLEOTIDE SEQUENCE [LARGE SCALE GENOMIC DNA]</scope>
    <source>
        <strain evidence="2 3">CBS 132785</strain>
    </source>
</reference>
<comment type="caution">
    <text evidence="2">The sequence shown here is derived from an EMBL/GenBank/DDBJ whole genome shotgun (WGS) entry which is preliminary data.</text>
</comment>
<gene>
    <name evidence="2" type="ORF">PENSUB_10257</name>
</gene>
<feature type="compositionally biased region" description="Basic and acidic residues" evidence="1">
    <location>
        <begin position="341"/>
        <end position="367"/>
    </location>
</feature>
<name>A0A1Q5TB75_9EURO</name>
<proteinExistence type="predicted"/>
<dbReference type="EMBL" id="MNBE01000695">
    <property type="protein sequence ID" value="OKO97463.1"/>
    <property type="molecule type" value="Genomic_DNA"/>
</dbReference>
<feature type="region of interest" description="Disordered" evidence="1">
    <location>
        <begin position="84"/>
        <end position="106"/>
    </location>
</feature>
<feature type="region of interest" description="Disordered" evidence="1">
    <location>
        <begin position="192"/>
        <end position="242"/>
    </location>
</feature>
<feature type="region of interest" description="Disordered" evidence="1">
    <location>
        <begin position="312"/>
        <end position="403"/>
    </location>
</feature>
<keyword evidence="3" id="KW-1185">Reference proteome</keyword>
<dbReference type="STRING" id="1316194.A0A1Q5TB75"/>